<evidence type="ECO:0000256" key="1">
    <source>
        <dbReference type="ARBA" id="ARBA00022679"/>
    </source>
</evidence>
<keyword evidence="3" id="KW-0378">Hydrolase</keyword>
<dbReference type="GO" id="GO:0003937">
    <property type="term" value="F:IMP cyclohydrolase activity"/>
    <property type="evidence" value="ECO:0007669"/>
    <property type="project" value="InterPro"/>
</dbReference>
<dbReference type="EMBL" id="MLJW01002760">
    <property type="protein sequence ID" value="OIQ73723.1"/>
    <property type="molecule type" value="Genomic_DNA"/>
</dbReference>
<dbReference type="AlphaFoldDB" id="A0A1J5Q8B9"/>
<keyword evidence="1" id="KW-0808">Transferase</keyword>
<dbReference type="FunFam" id="3.40.140.20:FF:000001">
    <property type="entry name" value="Bifunctional purine biosynthesis protein PurH"/>
    <property type="match status" value="1"/>
</dbReference>
<evidence type="ECO:0000256" key="2">
    <source>
        <dbReference type="ARBA" id="ARBA00022755"/>
    </source>
</evidence>
<name>A0A1J5Q8B9_9ZZZZ</name>
<evidence type="ECO:0000256" key="4">
    <source>
        <dbReference type="ARBA" id="ARBA00023268"/>
    </source>
</evidence>
<accession>A0A1J5Q8B9</accession>
<dbReference type="Pfam" id="PF01808">
    <property type="entry name" value="AICARFT_IMPCHas"/>
    <property type="match status" value="1"/>
</dbReference>
<organism evidence="5">
    <name type="scientific">mine drainage metagenome</name>
    <dbReference type="NCBI Taxonomy" id="410659"/>
    <lineage>
        <taxon>unclassified sequences</taxon>
        <taxon>metagenomes</taxon>
        <taxon>ecological metagenomes</taxon>
    </lineage>
</organism>
<dbReference type="InterPro" id="IPR024051">
    <property type="entry name" value="AICAR_Tfase_dup_dom_sf"/>
</dbReference>
<evidence type="ECO:0000256" key="3">
    <source>
        <dbReference type="ARBA" id="ARBA00022801"/>
    </source>
</evidence>
<proteinExistence type="predicted"/>
<reference evidence="5" key="1">
    <citation type="submission" date="2016-10" db="EMBL/GenBank/DDBJ databases">
        <title>Sequence of Gallionella enrichment culture.</title>
        <authorList>
            <person name="Poehlein A."/>
            <person name="Muehling M."/>
            <person name="Daniel R."/>
        </authorList>
    </citation>
    <scope>NUCLEOTIDE SEQUENCE</scope>
</reference>
<dbReference type="PANTHER" id="PTHR11692:SF0">
    <property type="entry name" value="BIFUNCTIONAL PURINE BIOSYNTHESIS PROTEIN ATIC"/>
    <property type="match status" value="1"/>
</dbReference>
<gene>
    <name evidence="5" type="primary">purH_13</name>
    <name evidence="5" type="ORF">GALL_446360</name>
</gene>
<dbReference type="PANTHER" id="PTHR11692">
    <property type="entry name" value="BIFUNCTIONAL PURINE BIOSYNTHESIS PROTEIN PURH"/>
    <property type="match status" value="1"/>
</dbReference>
<dbReference type="GO" id="GO:0005829">
    <property type="term" value="C:cytosol"/>
    <property type="evidence" value="ECO:0007669"/>
    <property type="project" value="TreeGrafter"/>
</dbReference>
<keyword evidence="4" id="KW-0511">Multifunctional enzyme</keyword>
<dbReference type="InterPro" id="IPR016193">
    <property type="entry name" value="Cytidine_deaminase-like"/>
</dbReference>
<protein>
    <submittedName>
        <fullName evidence="5">Bifunctional purine biosynthesis protein PurH</fullName>
    </submittedName>
</protein>
<dbReference type="SMART" id="SM00798">
    <property type="entry name" value="AICARFT_IMPCHas"/>
    <property type="match status" value="1"/>
</dbReference>
<dbReference type="InterPro" id="IPR002695">
    <property type="entry name" value="PurH-like"/>
</dbReference>
<dbReference type="GO" id="GO:0006189">
    <property type="term" value="P:'de novo' IMP biosynthetic process"/>
    <property type="evidence" value="ECO:0007669"/>
    <property type="project" value="TreeGrafter"/>
</dbReference>
<dbReference type="Gene3D" id="3.40.140.20">
    <property type="match status" value="1"/>
</dbReference>
<sequence>MVRQFVEVVIAPAVSDAAQQVFAGKANVRVLAVPMGQECNALEYKRVGGGLLVQTPDALNVGPDRLRIVTSRQPTPTQFDDLLFAWRVAKYVKSNAIVFAGRGMTLGVGAGQMSRVDSTRIAAIKAGNAGLSLEGSVVASDAFFPFRDGVDVLAEAGAVCVIQPGGSVRDEEVIAAADEHGLAMVFTGVRHFRH</sequence>
<dbReference type="SUPFAM" id="SSF53927">
    <property type="entry name" value="Cytidine deaminase-like"/>
    <property type="match status" value="1"/>
</dbReference>
<dbReference type="GO" id="GO:0004643">
    <property type="term" value="F:phosphoribosylaminoimidazolecarboxamide formyltransferase activity"/>
    <property type="evidence" value="ECO:0007669"/>
    <property type="project" value="InterPro"/>
</dbReference>
<keyword evidence="2" id="KW-0658">Purine biosynthesis</keyword>
<evidence type="ECO:0000313" key="5">
    <source>
        <dbReference type="EMBL" id="OIQ73723.1"/>
    </source>
</evidence>
<comment type="caution">
    <text evidence="5">The sequence shown here is derived from an EMBL/GenBank/DDBJ whole genome shotgun (WGS) entry which is preliminary data.</text>
</comment>